<feature type="domain" description="Cysteine-rich" evidence="6">
    <location>
        <begin position="104"/>
        <end position="182"/>
    </location>
</feature>
<protein>
    <submittedName>
        <fullName evidence="7">(Fe-S)-binding protein</fullName>
    </submittedName>
</protein>
<keyword evidence="3" id="KW-0560">Oxidoreductase</keyword>
<evidence type="ECO:0000313" key="7">
    <source>
        <dbReference type="EMBL" id="TQQ85873.1"/>
    </source>
</evidence>
<gene>
    <name evidence="7" type="ORF">EXD82_00575</name>
</gene>
<dbReference type="GO" id="GO:0005886">
    <property type="term" value="C:plasma membrane"/>
    <property type="evidence" value="ECO:0007669"/>
    <property type="project" value="TreeGrafter"/>
</dbReference>
<proteinExistence type="predicted"/>
<keyword evidence="8" id="KW-1185">Reference proteome</keyword>
<dbReference type="InterPro" id="IPR051460">
    <property type="entry name" value="HdrC_iron-sulfur_subunit"/>
</dbReference>
<evidence type="ECO:0000259" key="6">
    <source>
        <dbReference type="Pfam" id="PF02754"/>
    </source>
</evidence>
<keyword evidence="2" id="KW-0479">Metal-binding</keyword>
<dbReference type="PANTHER" id="PTHR43255">
    <property type="entry name" value="IRON-SULFUR-BINDING OXIDOREDUCTASE FADF-RELATED-RELATED"/>
    <property type="match status" value="1"/>
</dbReference>
<keyword evidence="5" id="KW-0411">Iron-sulfur</keyword>
<dbReference type="InterPro" id="IPR004017">
    <property type="entry name" value="Cys_rich_dom"/>
</dbReference>
<name>A0A544QYT2_9FIRM</name>
<evidence type="ECO:0000256" key="3">
    <source>
        <dbReference type="ARBA" id="ARBA00023002"/>
    </source>
</evidence>
<dbReference type="AlphaFoldDB" id="A0A544QYT2"/>
<evidence type="ECO:0000256" key="2">
    <source>
        <dbReference type="ARBA" id="ARBA00022723"/>
    </source>
</evidence>
<evidence type="ECO:0000313" key="8">
    <source>
        <dbReference type="Proteomes" id="UP000317863"/>
    </source>
</evidence>
<dbReference type="PANTHER" id="PTHR43255:SF1">
    <property type="entry name" value="IRON-SULFUR-BINDING OXIDOREDUCTASE FADF-RELATED"/>
    <property type="match status" value="1"/>
</dbReference>
<reference evidence="7 8" key="1">
    <citation type="submission" date="2019-02" db="EMBL/GenBank/DDBJ databases">
        <title>Peptostreptococcaceae bacterium ZHW00191 nov., a new bacterium isolated from the human gut.</title>
        <authorList>
            <person name="Zhou H.-W."/>
            <person name="Chen X.-J."/>
        </authorList>
    </citation>
    <scope>NUCLEOTIDE SEQUENCE [LARGE SCALE GENOMIC DNA]</scope>
    <source>
        <strain evidence="7 8">ZHW00191</strain>
    </source>
</reference>
<sequence>MEKMVSDCIECGLCTRNCLFLDKYNINLREFSTREDIAYHCFLCGECKRVCPKNIDGRQIALEMRKKLVEDNSGKIPEKGYSMLVMEKKDYIFKNYGKAKGDTVLFPGCNFPSFYPEATDKIEKLLESYGIGVVYDCCGKPISELGMKTESDKIIENINYNLDRIGIRRIVTMCPNCYYFLKDRINAEVISIYSLLSELGIGKNIDMENKSLFIPCPDRDNREIIDSFSCFINDTNKIKIIKSQCCGLGGCAGGKESDISKKFADEAIKNSEEEMLVYCASCAGNFSRNGHNNVKHILNEILEIEENPEKSMKSIFNRMKKKL</sequence>
<dbReference type="SUPFAM" id="SSF46548">
    <property type="entry name" value="alpha-helical ferredoxin"/>
    <property type="match status" value="1"/>
</dbReference>
<evidence type="ECO:0000256" key="4">
    <source>
        <dbReference type="ARBA" id="ARBA00023004"/>
    </source>
</evidence>
<dbReference type="OrthoDB" id="5241828at2"/>
<feature type="domain" description="Cysteine-rich" evidence="6">
    <location>
        <begin position="242"/>
        <end position="286"/>
    </location>
</feature>
<keyword evidence="1" id="KW-0004">4Fe-4S</keyword>
<evidence type="ECO:0000256" key="5">
    <source>
        <dbReference type="ARBA" id="ARBA00023014"/>
    </source>
</evidence>
<accession>A0A544QYT2</accession>
<evidence type="ECO:0000256" key="1">
    <source>
        <dbReference type="ARBA" id="ARBA00022485"/>
    </source>
</evidence>
<keyword evidence="4" id="KW-0408">Iron</keyword>
<dbReference type="GO" id="GO:0051539">
    <property type="term" value="F:4 iron, 4 sulfur cluster binding"/>
    <property type="evidence" value="ECO:0007669"/>
    <property type="project" value="UniProtKB-KW"/>
</dbReference>
<dbReference type="GO" id="GO:0016491">
    <property type="term" value="F:oxidoreductase activity"/>
    <property type="evidence" value="ECO:0007669"/>
    <property type="project" value="UniProtKB-KW"/>
</dbReference>
<dbReference type="PROSITE" id="PS00198">
    <property type="entry name" value="4FE4S_FER_1"/>
    <property type="match status" value="1"/>
</dbReference>
<dbReference type="Proteomes" id="UP000317863">
    <property type="component" value="Unassembled WGS sequence"/>
</dbReference>
<dbReference type="EMBL" id="SGJB01000001">
    <property type="protein sequence ID" value="TQQ85873.1"/>
    <property type="molecule type" value="Genomic_DNA"/>
</dbReference>
<comment type="caution">
    <text evidence="7">The sequence shown here is derived from an EMBL/GenBank/DDBJ whole genome shotgun (WGS) entry which is preliminary data.</text>
</comment>
<organism evidence="7 8">
    <name type="scientific">Peptacetobacter hominis</name>
    <dbReference type="NCBI Taxonomy" id="2743610"/>
    <lineage>
        <taxon>Bacteria</taxon>
        <taxon>Bacillati</taxon>
        <taxon>Bacillota</taxon>
        <taxon>Clostridia</taxon>
        <taxon>Peptostreptococcales</taxon>
        <taxon>Peptostreptococcaceae</taxon>
        <taxon>Peptacetobacter</taxon>
    </lineage>
</organism>
<dbReference type="Gene3D" id="1.10.1060.10">
    <property type="entry name" value="Alpha-helical ferredoxin"/>
    <property type="match status" value="1"/>
</dbReference>
<dbReference type="Pfam" id="PF02754">
    <property type="entry name" value="CCG"/>
    <property type="match status" value="2"/>
</dbReference>
<dbReference type="GO" id="GO:0046872">
    <property type="term" value="F:metal ion binding"/>
    <property type="evidence" value="ECO:0007669"/>
    <property type="project" value="UniProtKB-KW"/>
</dbReference>
<dbReference type="InterPro" id="IPR017900">
    <property type="entry name" value="4Fe4S_Fe_S_CS"/>
</dbReference>
<dbReference type="InterPro" id="IPR009051">
    <property type="entry name" value="Helical_ferredxn"/>
</dbReference>